<dbReference type="PRINTS" id="PR00092">
    <property type="entry name" value="TYROSINASE"/>
</dbReference>
<keyword evidence="5" id="KW-0560">Oxidoreductase</keyword>
<dbReference type="GO" id="GO:0046872">
    <property type="term" value="F:metal ion binding"/>
    <property type="evidence" value="ECO:0007669"/>
    <property type="project" value="UniProtKB-KW"/>
</dbReference>
<proteinExistence type="inferred from homology"/>
<dbReference type="PANTHER" id="PTHR11474">
    <property type="entry name" value="TYROSINASE FAMILY MEMBER"/>
    <property type="match status" value="1"/>
</dbReference>
<accession>A0A8H3F9S2</accession>
<keyword evidence="6" id="KW-0186">Copper</keyword>
<name>A0A8H3F9S2_9LECA</name>
<dbReference type="InterPro" id="IPR008922">
    <property type="entry name" value="Di-copper_centre_dom_sf"/>
</dbReference>
<keyword evidence="14" id="KW-1185">Reference proteome</keyword>
<keyword evidence="7" id="KW-0503">Monooxygenase</keyword>
<evidence type="ECO:0000256" key="3">
    <source>
        <dbReference type="ARBA" id="ARBA00011906"/>
    </source>
</evidence>
<evidence type="ECO:0000259" key="12">
    <source>
        <dbReference type="PROSITE" id="PS00498"/>
    </source>
</evidence>
<dbReference type="GO" id="GO:0042438">
    <property type="term" value="P:melanin biosynthetic process"/>
    <property type="evidence" value="ECO:0007669"/>
    <property type="project" value="UniProtKB-KW"/>
</dbReference>
<dbReference type="Gene3D" id="2.60.310.20">
    <property type="match status" value="1"/>
</dbReference>
<feature type="domain" description="Tyrosinase copper-binding" evidence="12">
    <location>
        <begin position="196"/>
        <end position="207"/>
    </location>
</feature>
<sequence length="573" mass="64038">MPYWDWATNEPEFVPQIALNRDYREEGPKSSESITEKGIEDYNTLSEFKFPKGTPGNITASAPISLSRLSPFRRIQILEHGIYDSFAHLSIFKQGTQDSGKDILRGIGGLRSTPSRFLENLAQVPVERNLTERTVWILQKYNTYIAMSNNALREVSDFKKMQDAENYGSLEDIHNAVHTLVGGGGHMSGIDVSAFDPIFWLHHTNIDRLFAIWQALHQDDSKPETSILARPSGKNFSRDENDVEGIQTPLYPFRSSEKQNHWYNSKTVERTDKFGYSYPENATFTNSPNEAQKKFLREDLRKTLDKIYPRPSGLIGQNQPASKAAGEELLPRAHILKQITKKEIPATVENLESLVQALPSREELLQTSLQPSKPVLKDLAPEGKYLEWLANIRAEKHTLDGAYSVHVFLGPPQEQNTFLWPSAPTHVNTFAPLGQPSDTGCDKCQADQRDRIRVTGQIPLTIALIERYLAGIIDDLSEQSVIPYLKEHLHWRVVQGDGTILPNRSDVAGLLVFVVSNEVTLPADEGEFPIYAPTVQVHPSITTNLQGGGRGDGTGLTHENAPASSGQARNVVE</sequence>
<dbReference type="PROSITE" id="PS00498">
    <property type="entry name" value="TYROSINASE_2"/>
    <property type="match status" value="1"/>
</dbReference>
<dbReference type="Gene3D" id="1.10.1280.10">
    <property type="entry name" value="Di-copper center containing domain from catechol oxidase"/>
    <property type="match status" value="1"/>
</dbReference>
<comment type="caution">
    <text evidence="13">The sequence shown here is derived from an EMBL/GenBank/DDBJ whole genome shotgun (WGS) entry which is preliminary data.</text>
</comment>
<reference evidence="13" key="1">
    <citation type="submission" date="2021-03" db="EMBL/GenBank/DDBJ databases">
        <authorList>
            <person name="Tagirdzhanova G."/>
        </authorList>
    </citation>
    <scope>NUCLEOTIDE SEQUENCE</scope>
</reference>
<dbReference type="OrthoDB" id="6132182at2759"/>
<comment type="catalytic activity">
    <reaction evidence="9">
        <text>2 L-dopa + O2 = 2 L-dopaquinone + 2 H2O</text>
        <dbReference type="Rhea" id="RHEA:34287"/>
        <dbReference type="ChEBI" id="CHEBI:15377"/>
        <dbReference type="ChEBI" id="CHEBI:15379"/>
        <dbReference type="ChEBI" id="CHEBI:57504"/>
        <dbReference type="ChEBI" id="CHEBI:57924"/>
        <dbReference type="EC" id="1.14.18.1"/>
    </reaction>
</comment>
<evidence type="ECO:0000256" key="8">
    <source>
        <dbReference type="ARBA" id="ARBA00023101"/>
    </source>
</evidence>
<evidence type="ECO:0000256" key="11">
    <source>
        <dbReference type="SAM" id="MobiDB-lite"/>
    </source>
</evidence>
<evidence type="ECO:0000256" key="10">
    <source>
        <dbReference type="ARBA" id="ARBA00048881"/>
    </source>
</evidence>
<evidence type="ECO:0000256" key="7">
    <source>
        <dbReference type="ARBA" id="ARBA00023033"/>
    </source>
</evidence>
<comment type="cofactor">
    <cofactor evidence="1">
        <name>Cu(2+)</name>
        <dbReference type="ChEBI" id="CHEBI:29036"/>
    </cofactor>
</comment>
<keyword evidence="4" id="KW-0479">Metal-binding</keyword>
<dbReference type="SUPFAM" id="SSF48056">
    <property type="entry name" value="Di-copper centre-containing domain"/>
    <property type="match status" value="1"/>
</dbReference>
<comment type="catalytic activity">
    <reaction evidence="10">
        <text>L-tyrosine + O2 = L-dopaquinone + H2O</text>
        <dbReference type="Rhea" id="RHEA:18117"/>
        <dbReference type="ChEBI" id="CHEBI:15377"/>
        <dbReference type="ChEBI" id="CHEBI:15379"/>
        <dbReference type="ChEBI" id="CHEBI:57924"/>
        <dbReference type="ChEBI" id="CHEBI:58315"/>
        <dbReference type="EC" id="1.14.18.1"/>
    </reaction>
</comment>
<dbReference type="Pfam" id="PF18132">
    <property type="entry name" value="Tyrosinase_C"/>
    <property type="match status" value="1"/>
</dbReference>
<gene>
    <name evidence="13" type="ORF">HETSPECPRED_003018</name>
</gene>
<evidence type="ECO:0000256" key="4">
    <source>
        <dbReference type="ARBA" id="ARBA00022723"/>
    </source>
</evidence>
<dbReference type="Pfam" id="PF00264">
    <property type="entry name" value="Tyrosinase"/>
    <property type="match status" value="1"/>
</dbReference>
<dbReference type="Proteomes" id="UP000664521">
    <property type="component" value="Unassembled WGS sequence"/>
</dbReference>
<dbReference type="EC" id="1.14.18.1" evidence="3"/>
<dbReference type="GO" id="GO:0004503">
    <property type="term" value="F:tyrosinase activity"/>
    <property type="evidence" value="ECO:0007669"/>
    <property type="project" value="UniProtKB-EC"/>
</dbReference>
<evidence type="ECO:0000256" key="5">
    <source>
        <dbReference type="ARBA" id="ARBA00023002"/>
    </source>
</evidence>
<dbReference type="InterPro" id="IPR050316">
    <property type="entry name" value="Tyrosinase/Hemocyanin"/>
</dbReference>
<evidence type="ECO:0000256" key="2">
    <source>
        <dbReference type="ARBA" id="ARBA00009928"/>
    </source>
</evidence>
<evidence type="ECO:0000256" key="1">
    <source>
        <dbReference type="ARBA" id="ARBA00001973"/>
    </source>
</evidence>
<feature type="region of interest" description="Disordered" evidence="11">
    <location>
        <begin position="543"/>
        <end position="573"/>
    </location>
</feature>
<comment type="similarity">
    <text evidence="2">Belongs to the tyrosinase family.</text>
</comment>
<organism evidence="13 14">
    <name type="scientific">Heterodermia speciosa</name>
    <dbReference type="NCBI Taxonomy" id="116794"/>
    <lineage>
        <taxon>Eukaryota</taxon>
        <taxon>Fungi</taxon>
        <taxon>Dikarya</taxon>
        <taxon>Ascomycota</taxon>
        <taxon>Pezizomycotina</taxon>
        <taxon>Lecanoromycetes</taxon>
        <taxon>OSLEUM clade</taxon>
        <taxon>Lecanoromycetidae</taxon>
        <taxon>Caliciales</taxon>
        <taxon>Physciaceae</taxon>
        <taxon>Heterodermia</taxon>
    </lineage>
</organism>
<evidence type="ECO:0000256" key="6">
    <source>
        <dbReference type="ARBA" id="ARBA00023008"/>
    </source>
</evidence>
<evidence type="ECO:0000256" key="9">
    <source>
        <dbReference type="ARBA" id="ARBA00048233"/>
    </source>
</evidence>
<keyword evidence="8" id="KW-0470">Melanin biosynthesis</keyword>
<evidence type="ECO:0000313" key="14">
    <source>
        <dbReference type="Proteomes" id="UP000664521"/>
    </source>
</evidence>
<dbReference type="PANTHER" id="PTHR11474:SF76">
    <property type="entry name" value="SHKT DOMAIN-CONTAINING PROTEIN"/>
    <property type="match status" value="1"/>
</dbReference>
<evidence type="ECO:0000313" key="13">
    <source>
        <dbReference type="EMBL" id="CAF9916821.1"/>
    </source>
</evidence>
<dbReference type="EMBL" id="CAJPDS010000018">
    <property type="protein sequence ID" value="CAF9916821.1"/>
    <property type="molecule type" value="Genomic_DNA"/>
</dbReference>
<feature type="compositionally biased region" description="Polar residues" evidence="11">
    <location>
        <begin position="562"/>
        <end position="573"/>
    </location>
</feature>
<protein>
    <recommendedName>
        <fullName evidence="3">tyrosinase</fullName>
        <ecNumber evidence="3">1.14.18.1</ecNumber>
    </recommendedName>
</protein>
<dbReference type="InterPro" id="IPR002227">
    <property type="entry name" value="Tyrosinase_Cu-bd"/>
</dbReference>
<dbReference type="InterPro" id="IPR041640">
    <property type="entry name" value="Tyrosinase_C"/>
</dbReference>
<dbReference type="AlphaFoldDB" id="A0A8H3F9S2"/>